<dbReference type="AlphaFoldDB" id="A0A024GF75"/>
<protein>
    <submittedName>
        <fullName evidence="3">Uncharacterized protein</fullName>
    </submittedName>
</protein>
<keyword evidence="4" id="KW-1185">Reference proteome</keyword>
<proteinExistence type="predicted"/>
<gene>
    <name evidence="3" type="ORF">BN9_060690</name>
</gene>
<reference evidence="3 4" key="1">
    <citation type="submission" date="2012-05" db="EMBL/GenBank/DDBJ databases">
        <title>Recombination and specialization in a pathogen metapopulation.</title>
        <authorList>
            <person name="Gardiner A."/>
            <person name="Kemen E."/>
            <person name="Schultz-Larsen T."/>
            <person name="MacLean D."/>
            <person name="Van Oosterhout C."/>
            <person name="Jones J.D.G."/>
        </authorList>
    </citation>
    <scope>NUCLEOTIDE SEQUENCE [LARGE SCALE GENOMIC DNA]</scope>
    <source>
        <strain evidence="3 4">Ac Nc2</strain>
    </source>
</reference>
<evidence type="ECO:0000256" key="1">
    <source>
        <dbReference type="ARBA" id="ARBA00022741"/>
    </source>
</evidence>
<dbReference type="OrthoDB" id="3260447at2759"/>
<keyword evidence="1" id="KW-0547">Nucleotide-binding</keyword>
<dbReference type="InterPro" id="IPR013126">
    <property type="entry name" value="Hsp_70_fam"/>
</dbReference>
<dbReference type="SUPFAM" id="SSF100920">
    <property type="entry name" value="Heat shock protein 70kD (HSP70), peptide-binding domain"/>
    <property type="match status" value="1"/>
</dbReference>
<dbReference type="PANTHER" id="PTHR19375">
    <property type="entry name" value="HEAT SHOCK PROTEIN 70KDA"/>
    <property type="match status" value="1"/>
</dbReference>
<evidence type="ECO:0000256" key="2">
    <source>
        <dbReference type="ARBA" id="ARBA00022840"/>
    </source>
</evidence>
<dbReference type="GO" id="GO:0140662">
    <property type="term" value="F:ATP-dependent protein folding chaperone"/>
    <property type="evidence" value="ECO:0007669"/>
    <property type="project" value="InterPro"/>
</dbReference>
<dbReference type="Proteomes" id="UP000053237">
    <property type="component" value="Unassembled WGS sequence"/>
</dbReference>
<organism evidence="3 4">
    <name type="scientific">Albugo candida</name>
    <dbReference type="NCBI Taxonomy" id="65357"/>
    <lineage>
        <taxon>Eukaryota</taxon>
        <taxon>Sar</taxon>
        <taxon>Stramenopiles</taxon>
        <taxon>Oomycota</taxon>
        <taxon>Peronosporomycetes</taxon>
        <taxon>Albuginales</taxon>
        <taxon>Albuginaceae</taxon>
        <taxon>Albugo</taxon>
    </lineage>
</organism>
<dbReference type="InParanoid" id="A0A024GF75"/>
<accession>A0A024GF75</accession>
<dbReference type="GO" id="GO:0005524">
    <property type="term" value="F:ATP binding"/>
    <property type="evidence" value="ECO:0007669"/>
    <property type="project" value="UniProtKB-KW"/>
</dbReference>
<dbReference type="InterPro" id="IPR029047">
    <property type="entry name" value="HSP70_peptide-bd_sf"/>
</dbReference>
<keyword evidence="2" id="KW-0067">ATP-binding</keyword>
<dbReference type="Gene3D" id="2.60.34.10">
    <property type="entry name" value="Substrate Binding Domain Of DNAk, Chain A, domain 1"/>
    <property type="match status" value="1"/>
</dbReference>
<name>A0A024GF75_9STRA</name>
<comment type="caution">
    <text evidence="3">The sequence shown here is derived from an EMBL/GenBank/DDBJ whole genome shotgun (WGS) entry which is preliminary data.</text>
</comment>
<dbReference type="Pfam" id="PF00012">
    <property type="entry name" value="HSP70"/>
    <property type="match status" value="1"/>
</dbReference>
<sequence>MQKERKQSLKEALPIKKDFANVYIQSYLIRDIIGFGCDWIEIVGGVMINKSTVIPYLDKKAQLFISLSESSNSVSIAILKGERAMAKDNRLLGQVEVTGIPPVPRDIPQIEVTFRAEINITSPLRKDVCRKKKSSE</sequence>
<evidence type="ECO:0000313" key="4">
    <source>
        <dbReference type="Proteomes" id="UP000053237"/>
    </source>
</evidence>
<dbReference type="STRING" id="65357.A0A024GF75"/>
<dbReference type="EMBL" id="CAIX01000092">
    <property type="protein sequence ID" value="CCI45196.1"/>
    <property type="molecule type" value="Genomic_DNA"/>
</dbReference>
<evidence type="ECO:0000313" key="3">
    <source>
        <dbReference type="EMBL" id="CCI45196.1"/>
    </source>
</evidence>